<dbReference type="AlphaFoldDB" id="A0A251QY09"/>
<organism evidence="1 2">
    <name type="scientific">Prunus persica</name>
    <name type="common">Peach</name>
    <name type="synonym">Amygdalus persica</name>
    <dbReference type="NCBI Taxonomy" id="3760"/>
    <lineage>
        <taxon>Eukaryota</taxon>
        <taxon>Viridiplantae</taxon>
        <taxon>Streptophyta</taxon>
        <taxon>Embryophyta</taxon>
        <taxon>Tracheophyta</taxon>
        <taxon>Spermatophyta</taxon>
        <taxon>Magnoliopsida</taxon>
        <taxon>eudicotyledons</taxon>
        <taxon>Gunneridae</taxon>
        <taxon>Pentapetalae</taxon>
        <taxon>rosids</taxon>
        <taxon>fabids</taxon>
        <taxon>Rosales</taxon>
        <taxon>Rosaceae</taxon>
        <taxon>Amygdaloideae</taxon>
        <taxon>Amygdaleae</taxon>
        <taxon>Prunus</taxon>
    </lineage>
</organism>
<evidence type="ECO:0000313" key="1">
    <source>
        <dbReference type="EMBL" id="ONI28646.1"/>
    </source>
</evidence>
<gene>
    <name evidence="1" type="ORF">PRUPE_1G153000</name>
</gene>
<name>A0A251QY09_PRUPE</name>
<dbReference type="Proteomes" id="UP000006882">
    <property type="component" value="Chromosome G1"/>
</dbReference>
<sequence>MRTRQHIVCLCCPANLCLSRGPPLGLSYHFHGHLCLFLNKLVKFVVVSTHKKRWVCKRMEENLLQRLKQTNLDSGEELEGEPPVQIHKSRVRAATRVIYEVDEPPARNVQQSGAASQGPTALSLLPLTYEWQRLDDVQFKGDRSRVSWWVISDVTQVLVTKLEGWTTSLTRHDSHPLSLAFLDRPIELIQSSFSFSESAMKSSAPLTVRQEATGITLRGLEPRVTVESLNQKSLPCLVNQPVICGS</sequence>
<keyword evidence="2" id="KW-1185">Reference proteome</keyword>
<dbReference type="Gramene" id="ONI28646">
    <property type="protein sequence ID" value="ONI28646"/>
    <property type="gene ID" value="PRUPE_1G153000"/>
</dbReference>
<dbReference type="EMBL" id="CM007651">
    <property type="protein sequence ID" value="ONI28646.1"/>
    <property type="molecule type" value="Genomic_DNA"/>
</dbReference>
<evidence type="ECO:0000313" key="2">
    <source>
        <dbReference type="Proteomes" id="UP000006882"/>
    </source>
</evidence>
<accession>A0A251QY09</accession>
<reference evidence="1 2" key="1">
    <citation type="journal article" date="2013" name="Nat. Genet.">
        <title>The high-quality draft genome of peach (Prunus persica) identifies unique patterns of genetic diversity, domestication and genome evolution.</title>
        <authorList>
            <consortium name="International Peach Genome Initiative"/>
            <person name="Verde I."/>
            <person name="Abbott A.G."/>
            <person name="Scalabrin S."/>
            <person name="Jung S."/>
            <person name="Shu S."/>
            <person name="Marroni F."/>
            <person name="Zhebentyayeva T."/>
            <person name="Dettori M.T."/>
            <person name="Grimwood J."/>
            <person name="Cattonaro F."/>
            <person name="Zuccolo A."/>
            <person name="Rossini L."/>
            <person name="Jenkins J."/>
            <person name="Vendramin E."/>
            <person name="Meisel L.A."/>
            <person name="Decroocq V."/>
            <person name="Sosinski B."/>
            <person name="Prochnik S."/>
            <person name="Mitros T."/>
            <person name="Policriti A."/>
            <person name="Cipriani G."/>
            <person name="Dondini L."/>
            <person name="Ficklin S."/>
            <person name="Goodstein D.M."/>
            <person name="Xuan P."/>
            <person name="Del Fabbro C."/>
            <person name="Aramini V."/>
            <person name="Copetti D."/>
            <person name="Gonzalez S."/>
            <person name="Horner D.S."/>
            <person name="Falchi R."/>
            <person name="Lucas S."/>
            <person name="Mica E."/>
            <person name="Maldonado J."/>
            <person name="Lazzari B."/>
            <person name="Bielenberg D."/>
            <person name="Pirona R."/>
            <person name="Miculan M."/>
            <person name="Barakat A."/>
            <person name="Testolin R."/>
            <person name="Stella A."/>
            <person name="Tartarini S."/>
            <person name="Tonutti P."/>
            <person name="Arus P."/>
            <person name="Orellana A."/>
            <person name="Wells C."/>
            <person name="Main D."/>
            <person name="Vizzotto G."/>
            <person name="Silva H."/>
            <person name="Salamini F."/>
            <person name="Schmutz J."/>
            <person name="Morgante M."/>
            <person name="Rokhsar D.S."/>
        </authorList>
    </citation>
    <scope>NUCLEOTIDE SEQUENCE [LARGE SCALE GENOMIC DNA]</scope>
    <source>
        <strain evidence="2">cv. Nemared</strain>
    </source>
</reference>
<proteinExistence type="predicted"/>
<protein>
    <submittedName>
        <fullName evidence="1">Uncharacterized protein</fullName>
    </submittedName>
</protein>